<dbReference type="SUPFAM" id="SSF56112">
    <property type="entry name" value="Protein kinase-like (PK-like)"/>
    <property type="match status" value="1"/>
</dbReference>
<dbReference type="EMBL" id="HBIW01019169">
    <property type="protein sequence ID" value="CAE0701066.1"/>
    <property type="molecule type" value="Transcribed_RNA"/>
</dbReference>
<protein>
    <recommendedName>
        <fullName evidence="8">Protein kinase domain-containing protein</fullName>
    </recommendedName>
</protein>
<dbReference type="InterPro" id="IPR013212">
    <property type="entry name" value="Mad3/Bub1_I"/>
</dbReference>
<dbReference type="InterPro" id="IPR017441">
    <property type="entry name" value="Protein_kinase_ATP_BS"/>
</dbReference>
<feature type="region of interest" description="Disordered" evidence="7">
    <location>
        <begin position="217"/>
        <end position="321"/>
    </location>
</feature>
<dbReference type="GO" id="GO:0007094">
    <property type="term" value="P:mitotic spindle assembly checkpoint signaling"/>
    <property type="evidence" value="ECO:0007669"/>
    <property type="project" value="TreeGrafter"/>
</dbReference>
<feature type="region of interest" description="Disordered" evidence="7">
    <location>
        <begin position="1"/>
        <end position="23"/>
    </location>
</feature>
<dbReference type="PROSITE" id="PS50011">
    <property type="entry name" value="PROTEIN_KINASE_DOM"/>
    <property type="match status" value="1"/>
</dbReference>
<feature type="compositionally biased region" description="Polar residues" evidence="7">
    <location>
        <begin position="722"/>
        <end position="733"/>
    </location>
</feature>
<reference evidence="10" key="2">
    <citation type="submission" date="2021-11" db="EMBL/GenBank/DDBJ databases">
        <authorList>
            <consortium name="Genoscope - CEA"/>
            <person name="William W."/>
        </authorList>
    </citation>
    <scope>NUCLEOTIDE SEQUENCE</scope>
</reference>
<keyword evidence="11" id="KW-1185">Reference proteome</keyword>
<dbReference type="GO" id="GO:0005524">
    <property type="term" value="F:ATP binding"/>
    <property type="evidence" value="ECO:0007669"/>
    <property type="project" value="UniProtKB-UniRule"/>
</dbReference>
<dbReference type="InterPro" id="IPR027084">
    <property type="entry name" value="Mps1_cat"/>
</dbReference>
<dbReference type="GO" id="GO:0000776">
    <property type="term" value="C:kinetochore"/>
    <property type="evidence" value="ECO:0007669"/>
    <property type="project" value="TreeGrafter"/>
</dbReference>
<dbReference type="EMBL" id="CAKKNE010000004">
    <property type="protein sequence ID" value="CAH0374065.1"/>
    <property type="molecule type" value="Genomic_DNA"/>
</dbReference>
<dbReference type="Proteomes" id="UP000789595">
    <property type="component" value="Unassembled WGS sequence"/>
</dbReference>
<feature type="compositionally biased region" description="Basic and acidic residues" evidence="7">
    <location>
        <begin position="244"/>
        <end position="253"/>
    </location>
</feature>
<dbReference type="InterPro" id="IPR008271">
    <property type="entry name" value="Ser/Thr_kinase_AS"/>
</dbReference>
<dbReference type="SMART" id="SM00777">
    <property type="entry name" value="Mad3_BUB1_I"/>
    <property type="match status" value="1"/>
</dbReference>
<evidence type="ECO:0000256" key="7">
    <source>
        <dbReference type="SAM" id="MobiDB-lite"/>
    </source>
</evidence>
<evidence type="ECO:0000256" key="5">
    <source>
        <dbReference type="ARBA" id="ARBA00022840"/>
    </source>
</evidence>
<keyword evidence="5 6" id="KW-0067">ATP-binding</keyword>
<feature type="compositionally biased region" description="Low complexity" evidence="7">
    <location>
        <begin position="289"/>
        <end position="301"/>
    </location>
</feature>
<dbReference type="FunFam" id="1.10.510.10:FF:000224">
    <property type="entry name" value="serine/threonine-protein kinase mph1 isoform X1"/>
    <property type="match status" value="1"/>
</dbReference>
<evidence type="ECO:0000313" key="11">
    <source>
        <dbReference type="Proteomes" id="UP000789595"/>
    </source>
</evidence>
<evidence type="ECO:0000259" key="8">
    <source>
        <dbReference type="PROSITE" id="PS50011"/>
    </source>
</evidence>
<dbReference type="GO" id="GO:0004674">
    <property type="term" value="F:protein serine/threonine kinase activity"/>
    <property type="evidence" value="ECO:0007669"/>
    <property type="project" value="UniProtKB-KW"/>
</dbReference>
<evidence type="ECO:0000256" key="3">
    <source>
        <dbReference type="ARBA" id="ARBA00022741"/>
    </source>
</evidence>
<dbReference type="PROSITE" id="PS00107">
    <property type="entry name" value="PROTEIN_KINASE_ATP"/>
    <property type="match status" value="1"/>
</dbReference>
<evidence type="ECO:0000256" key="6">
    <source>
        <dbReference type="PROSITE-ProRule" id="PRU10141"/>
    </source>
</evidence>
<dbReference type="AlphaFoldDB" id="A0A7S4EB31"/>
<dbReference type="PANTHER" id="PTHR22974">
    <property type="entry name" value="MIXED LINEAGE PROTEIN KINASE"/>
    <property type="match status" value="1"/>
</dbReference>
<keyword evidence="4" id="KW-0418">Kinase</keyword>
<accession>A0A7S4EB31</accession>
<evidence type="ECO:0000313" key="10">
    <source>
        <dbReference type="EMBL" id="CAH0374065.1"/>
    </source>
</evidence>
<name>A0A7S4EB31_9STRA</name>
<dbReference type="InterPro" id="IPR000719">
    <property type="entry name" value="Prot_kinase_dom"/>
</dbReference>
<dbReference type="CDD" id="cd14131">
    <property type="entry name" value="PKc_Mps1"/>
    <property type="match status" value="1"/>
</dbReference>
<evidence type="ECO:0000256" key="4">
    <source>
        <dbReference type="ARBA" id="ARBA00022777"/>
    </source>
</evidence>
<dbReference type="SMART" id="SM00220">
    <property type="entry name" value="S_TKc"/>
    <property type="match status" value="1"/>
</dbReference>
<sequence length="733" mass="79722">MADTQKENAAPTSRAARASKRAARGVLRWGETLESLFLLSPDCPERKALAERVVQRPDDPAAWYAVLQNIPEAIKPDARCRLFRRATQSIPKNRPELYESEAYVSIWLGFAVEQAKLGQRQEGADALEYMRSEGIGKRSRAFYETWALCEVASGHLEKGRDALKAGLRALPTRERPSLQILAKCSDEELQTKSSQLAGSVKVQEDATGVVSVRVGQARGGEMDTGDDTVVLPPPAPSATKKAPMKREDIDYMLKWKPSLGRKQPPVTTRRAAVKKSVSPEDETAEAPRSTIKTTSSSSTTRSLHDEDDSSDSDTGGSSRVSPFAELVGERNAVSVDGATYAKLALVGRGGSSKVFRVLSSDGRVLALKRIRLRGQEIDHSFAGYANEITLLRRLAGKPGIVRLFAADVQQQTGSIHMVMEAGEADLATVLTRTRNEKGYVEGNFARLAWQQMLEAVQTIHEERIVHGDLKPANFLFVQGRLKLIDFGIARAIKNDTTNIYRDTQIGTLNYMSPEAIRDSGAGPPQPSGKRRPTMKVGRASDVWSLGCILYQMVYGKTPFGDLHLYAKLQAITDARHAIATPANTPLATPDALDCVRGCLEREPSQRLEISSLLCHAFLDPRSSKITSAQIQKAVQDALAKQDCRVDADKLAKDVSSQLLDEPKTLVAAIAGVTLQSASLPNKYQKDKAEQQPDGLAGLMQRGFAQMAPVAEEGTGGSDMDVTATNASGWTTGV</sequence>
<dbReference type="GO" id="GO:0005634">
    <property type="term" value="C:nucleus"/>
    <property type="evidence" value="ECO:0007669"/>
    <property type="project" value="TreeGrafter"/>
</dbReference>
<dbReference type="PANTHER" id="PTHR22974:SF21">
    <property type="entry name" value="DUAL SPECIFICITY PROTEIN KINASE TTK"/>
    <property type="match status" value="1"/>
</dbReference>
<feature type="domain" description="Protein kinase" evidence="8">
    <location>
        <begin position="340"/>
        <end position="618"/>
    </location>
</feature>
<dbReference type="Gene3D" id="3.30.200.20">
    <property type="entry name" value="Phosphorylase Kinase, domain 1"/>
    <property type="match status" value="1"/>
</dbReference>
<dbReference type="OrthoDB" id="20524at2759"/>
<dbReference type="Gene3D" id="1.10.510.10">
    <property type="entry name" value="Transferase(Phosphotransferase) domain 1"/>
    <property type="match status" value="1"/>
</dbReference>
<dbReference type="GO" id="GO:0004712">
    <property type="term" value="F:protein serine/threonine/tyrosine kinase activity"/>
    <property type="evidence" value="ECO:0007669"/>
    <property type="project" value="TreeGrafter"/>
</dbReference>
<dbReference type="FunFam" id="3.30.200.20:FF:000131">
    <property type="entry name" value="Dual specificity protein kinase TTK"/>
    <property type="match status" value="1"/>
</dbReference>
<evidence type="ECO:0000313" key="9">
    <source>
        <dbReference type="EMBL" id="CAE0701066.1"/>
    </source>
</evidence>
<evidence type="ECO:0000256" key="1">
    <source>
        <dbReference type="ARBA" id="ARBA00022527"/>
    </source>
</evidence>
<dbReference type="InterPro" id="IPR011009">
    <property type="entry name" value="Kinase-like_dom_sf"/>
</dbReference>
<organism evidence="9">
    <name type="scientific">Pelagomonas calceolata</name>
    <dbReference type="NCBI Taxonomy" id="35677"/>
    <lineage>
        <taxon>Eukaryota</taxon>
        <taxon>Sar</taxon>
        <taxon>Stramenopiles</taxon>
        <taxon>Ochrophyta</taxon>
        <taxon>Pelagophyceae</taxon>
        <taxon>Pelagomonadales</taxon>
        <taxon>Pelagomonadaceae</taxon>
        <taxon>Pelagomonas</taxon>
    </lineage>
</organism>
<dbReference type="Pfam" id="PF00069">
    <property type="entry name" value="Pkinase"/>
    <property type="match status" value="1"/>
</dbReference>
<proteinExistence type="predicted"/>
<dbReference type="Gene3D" id="1.25.40.430">
    <property type="match status" value="1"/>
</dbReference>
<dbReference type="PROSITE" id="PS00108">
    <property type="entry name" value="PROTEIN_KINASE_ST"/>
    <property type="match status" value="1"/>
</dbReference>
<keyword evidence="3 6" id="KW-0547">Nucleotide-binding</keyword>
<dbReference type="GO" id="GO:0033316">
    <property type="term" value="P:meiotic spindle assembly checkpoint signaling"/>
    <property type="evidence" value="ECO:0007669"/>
    <property type="project" value="TreeGrafter"/>
</dbReference>
<keyword evidence="2" id="KW-0808">Transferase</keyword>
<dbReference type="GO" id="GO:0034501">
    <property type="term" value="P:protein localization to kinetochore"/>
    <property type="evidence" value="ECO:0007669"/>
    <property type="project" value="TreeGrafter"/>
</dbReference>
<gene>
    <name evidence="9" type="ORF">PCAL00307_LOCUS16502</name>
    <name evidence="10" type="ORF">PECAL_4P13240</name>
</gene>
<evidence type="ECO:0000256" key="2">
    <source>
        <dbReference type="ARBA" id="ARBA00022679"/>
    </source>
</evidence>
<keyword evidence="1" id="KW-0723">Serine/threonine-protein kinase</keyword>
<feature type="region of interest" description="Disordered" evidence="7">
    <location>
        <begin position="514"/>
        <end position="535"/>
    </location>
</feature>
<feature type="region of interest" description="Disordered" evidence="7">
    <location>
        <begin position="711"/>
        <end position="733"/>
    </location>
</feature>
<feature type="binding site" evidence="6">
    <location>
        <position position="368"/>
    </location>
    <ligand>
        <name>ATP</name>
        <dbReference type="ChEBI" id="CHEBI:30616"/>
    </ligand>
</feature>
<reference evidence="9" key="1">
    <citation type="submission" date="2021-01" db="EMBL/GenBank/DDBJ databases">
        <authorList>
            <person name="Corre E."/>
            <person name="Pelletier E."/>
            <person name="Niang G."/>
            <person name="Scheremetjew M."/>
            <person name="Finn R."/>
            <person name="Kale V."/>
            <person name="Holt S."/>
            <person name="Cochrane G."/>
            <person name="Meng A."/>
            <person name="Brown T."/>
            <person name="Cohen L."/>
        </authorList>
    </citation>
    <scope>NUCLEOTIDE SEQUENCE</scope>
    <source>
        <strain evidence="9">CCMP1756</strain>
    </source>
</reference>
<dbReference type="GO" id="GO:0098813">
    <property type="term" value="P:nuclear chromosome segregation"/>
    <property type="evidence" value="ECO:0007669"/>
    <property type="project" value="UniProtKB-ARBA"/>
</dbReference>